<protein>
    <submittedName>
        <fullName evidence="2">Uncharacterized protein</fullName>
    </submittedName>
</protein>
<evidence type="ECO:0000256" key="1">
    <source>
        <dbReference type="SAM" id="MobiDB-lite"/>
    </source>
</evidence>
<evidence type="ECO:0000313" key="3">
    <source>
        <dbReference type="Proteomes" id="UP000054653"/>
    </source>
</evidence>
<name>A0A0V1DG18_TRIBR</name>
<dbReference type="Proteomes" id="UP000054653">
    <property type="component" value="Unassembled WGS sequence"/>
</dbReference>
<dbReference type="AlphaFoldDB" id="A0A0V1DG18"/>
<gene>
    <name evidence="2" type="ORF">T03_3380</name>
</gene>
<feature type="compositionally biased region" description="Low complexity" evidence="1">
    <location>
        <begin position="40"/>
        <end position="50"/>
    </location>
</feature>
<evidence type="ECO:0000313" key="2">
    <source>
        <dbReference type="EMBL" id="KRY60526.1"/>
    </source>
</evidence>
<accession>A0A0V1DG18</accession>
<keyword evidence="3" id="KW-1185">Reference proteome</keyword>
<feature type="compositionally biased region" description="Basic residues" evidence="1">
    <location>
        <begin position="17"/>
        <end position="30"/>
    </location>
</feature>
<proteinExistence type="predicted"/>
<feature type="region of interest" description="Disordered" evidence="1">
    <location>
        <begin position="1"/>
        <end position="56"/>
    </location>
</feature>
<reference evidence="2 3" key="1">
    <citation type="submission" date="2015-01" db="EMBL/GenBank/DDBJ databases">
        <title>Evolution of Trichinella species and genotypes.</title>
        <authorList>
            <person name="Korhonen P.K."/>
            <person name="Edoardo P."/>
            <person name="Giuseppe L.R."/>
            <person name="Gasser R.B."/>
        </authorList>
    </citation>
    <scope>NUCLEOTIDE SEQUENCE [LARGE SCALE GENOMIC DNA]</scope>
    <source>
        <strain evidence="2">ISS120</strain>
    </source>
</reference>
<comment type="caution">
    <text evidence="2">The sequence shown here is derived from an EMBL/GenBank/DDBJ whole genome shotgun (WGS) entry which is preliminary data.</text>
</comment>
<dbReference type="EMBL" id="JYDI01000005">
    <property type="protein sequence ID" value="KRY60526.1"/>
    <property type="molecule type" value="Genomic_DNA"/>
</dbReference>
<sequence length="56" mass="6066">MADDKRKAAKNAPVVHLRTKYCKHVGKSKRTPPPFPAKPDANNSSNDSAAVSGYEL</sequence>
<organism evidence="2 3">
    <name type="scientific">Trichinella britovi</name>
    <name type="common">Parasitic roundworm</name>
    <dbReference type="NCBI Taxonomy" id="45882"/>
    <lineage>
        <taxon>Eukaryota</taxon>
        <taxon>Metazoa</taxon>
        <taxon>Ecdysozoa</taxon>
        <taxon>Nematoda</taxon>
        <taxon>Enoplea</taxon>
        <taxon>Dorylaimia</taxon>
        <taxon>Trichinellida</taxon>
        <taxon>Trichinellidae</taxon>
        <taxon>Trichinella</taxon>
    </lineage>
</organism>